<proteinExistence type="predicted"/>
<dbReference type="EMBL" id="JAUFPT010000029">
    <property type="protein sequence ID" value="MDN3571037.1"/>
    <property type="molecule type" value="Genomic_DNA"/>
</dbReference>
<keyword evidence="3" id="KW-1185">Reference proteome</keyword>
<reference evidence="3" key="1">
    <citation type="journal article" date="2019" name="Int. J. Syst. Evol. Microbiol.">
        <title>The Global Catalogue of Microorganisms (GCM) 10K type strain sequencing project: providing services to taxonomists for standard genome sequencing and annotation.</title>
        <authorList>
            <consortium name="The Broad Institute Genomics Platform"/>
            <consortium name="The Broad Institute Genome Sequencing Center for Infectious Disease"/>
            <person name="Wu L."/>
            <person name="Ma J."/>
        </authorList>
    </citation>
    <scope>NUCLEOTIDE SEQUENCE [LARGE SCALE GENOMIC DNA]</scope>
    <source>
        <strain evidence="3">CECT 7806</strain>
    </source>
</reference>
<name>A0ABT8AMI1_9HYPH</name>
<protein>
    <submittedName>
        <fullName evidence="2">Uncharacterized protein</fullName>
    </submittedName>
</protein>
<organism evidence="2 3">
    <name type="scientific">Methylobacterium longum</name>
    <dbReference type="NCBI Taxonomy" id="767694"/>
    <lineage>
        <taxon>Bacteria</taxon>
        <taxon>Pseudomonadati</taxon>
        <taxon>Pseudomonadota</taxon>
        <taxon>Alphaproteobacteria</taxon>
        <taxon>Hyphomicrobiales</taxon>
        <taxon>Methylobacteriaceae</taxon>
        <taxon>Methylobacterium</taxon>
    </lineage>
</organism>
<feature type="region of interest" description="Disordered" evidence="1">
    <location>
        <begin position="1"/>
        <end position="75"/>
    </location>
</feature>
<sequence>MSTSKKTPAADRHHGGPGSSHQDASKPQSEEHHGPAPGSPTNDTKSHVSGGGGERDSHHRHSTKGQAPDRTDRSH</sequence>
<evidence type="ECO:0000313" key="2">
    <source>
        <dbReference type="EMBL" id="MDN3571037.1"/>
    </source>
</evidence>
<evidence type="ECO:0000256" key="1">
    <source>
        <dbReference type="SAM" id="MobiDB-lite"/>
    </source>
</evidence>
<dbReference type="Proteomes" id="UP001244297">
    <property type="component" value="Unassembled WGS sequence"/>
</dbReference>
<accession>A0ABT8AMI1</accession>
<gene>
    <name evidence="2" type="ORF">QWZ18_10395</name>
</gene>
<dbReference type="RefSeq" id="WP_238292162.1">
    <property type="nucleotide sequence ID" value="NZ_BPQS01000051.1"/>
</dbReference>
<comment type="caution">
    <text evidence="2">The sequence shown here is derived from an EMBL/GenBank/DDBJ whole genome shotgun (WGS) entry which is preliminary data.</text>
</comment>
<evidence type="ECO:0000313" key="3">
    <source>
        <dbReference type="Proteomes" id="UP001244297"/>
    </source>
</evidence>